<evidence type="ECO:0000313" key="10">
    <source>
        <dbReference type="Proteomes" id="UP000325577"/>
    </source>
</evidence>
<dbReference type="InterPro" id="IPR027417">
    <property type="entry name" value="P-loop_NTPase"/>
</dbReference>
<evidence type="ECO:0000256" key="5">
    <source>
        <dbReference type="ARBA" id="ARBA00023134"/>
    </source>
</evidence>
<dbReference type="Gene3D" id="3.40.50.300">
    <property type="entry name" value="P-loop containing nucleotide triphosphate hydrolases"/>
    <property type="match status" value="1"/>
</dbReference>
<name>A0A5J5AL35_9ASTE</name>
<dbReference type="GO" id="GO:0003924">
    <property type="term" value="F:GTPase activity"/>
    <property type="evidence" value="ECO:0007669"/>
    <property type="project" value="InterPro"/>
</dbReference>
<evidence type="ECO:0000313" key="9">
    <source>
        <dbReference type="EMBL" id="KAA8530948.1"/>
    </source>
</evidence>
<dbReference type="InterPro" id="IPR001806">
    <property type="entry name" value="Small_GTPase"/>
</dbReference>
<dbReference type="OrthoDB" id="9989112at2759"/>
<accession>A0A5J5AL35</accession>
<evidence type="ECO:0000256" key="7">
    <source>
        <dbReference type="ARBA" id="ARBA00023289"/>
    </source>
</evidence>
<dbReference type="SUPFAM" id="SSF52540">
    <property type="entry name" value="P-loop containing nucleoside triphosphate hydrolases"/>
    <property type="match status" value="1"/>
</dbReference>
<keyword evidence="7" id="KW-0636">Prenylation</keyword>
<keyword evidence="4" id="KW-0813">Transport</keyword>
<keyword evidence="3" id="KW-0547">Nucleotide-binding</keyword>
<sequence length="151" mass="16369">MAMLTPRRTLLKVIVLGDSGYDSVFSPFSQILKFLEDCLGGKDIFDESADPTDPETFPFVLFGNKVDIDDGNSRAVSEKTAKDWCASKGNIPYFETSAKEDYNVDDAFLCVAKTALANEHERDIKPLSIRSVSVEAPPTSGGLTPAISLTG</sequence>
<dbReference type="SMART" id="SM00175">
    <property type="entry name" value="RAB"/>
    <property type="match status" value="1"/>
</dbReference>
<keyword evidence="4" id="KW-0653">Protein transport</keyword>
<evidence type="ECO:0000256" key="4">
    <source>
        <dbReference type="ARBA" id="ARBA00022927"/>
    </source>
</evidence>
<dbReference type="GO" id="GO:0012505">
    <property type="term" value="C:endomembrane system"/>
    <property type="evidence" value="ECO:0007669"/>
    <property type="project" value="UniProtKB-SubCell"/>
</dbReference>
<protein>
    <submittedName>
        <fullName evidence="9">Uncharacterized protein</fullName>
    </submittedName>
</protein>
<dbReference type="AlphaFoldDB" id="A0A5J5AL35"/>
<keyword evidence="10" id="KW-1185">Reference proteome</keyword>
<proteinExistence type="inferred from homology"/>
<keyword evidence="2" id="KW-0488">Methylation</keyword>
<dbReference type="GO" id="GO:0015031">
    <property type="term" value="P:protein transport"/>
    <property type="evidence" value="ECO:0007669"/>
    <property type="project" value="UniProtKB-KW"/>
</dbReference>
<dbReference type="PANTHER" id="PTHR47981">
    <property type="entry name" value="RAB FAMILY"/>
    <property type="match status" value="1"/>
</dbReference>
<organism evidence="9 10">
    <name type="scientific">Nyssa sinensis</name>
    <dbReference type="NCBI Taxonomy" id="561372"/>
    <lineage>
        <taxon>Eukaryota</taxon>
        <taxon>Viridiplantae</taxon>
        <taxon>Streptophyta</taxon>
        <taxon>Embryophyta</taxon>
        <taxon>Tracheophyta</taxon>
        <taxon>Spermatophyta</taxon>
        <taxon>Magnoliopsida</taxon>
        <taxon>eudicotyledons</taxon>
        <taxon>Gunneridae</taxon>
        <taxon>Pentapetalae</taxon>
        <taxon>asterids</taxon>
        <taxon>Cornales</taxon>
        <taxon>Nyssaceae</taxon>
        <taxon>Nyssa</taxon>
    </lineage>
</organism>
<evidence type="ECO:0000256" key="3">
    <source>
        <dbReference type="ARBA" id="ARBA00022741"/>
    </source>
</evidence>
<keyword evidence="5" id="KW-0342">GTP-binding</keyword>
<dbReference type="Proteomes" id="UP000325577">
    <property type="component" value="Linkage Group LG2"/>
</dbReference>
<dbReference type="SMART" id="SM00173">
    <property type="entry name" value="RAS"/>
    <property type="match status" value="1"/>
</dbReference>
<keyword evidence="6" id="KW-0449">Lipoprotein</keyword>
<evidence type="ECO:0000256" key="6">
    <source>
        <dbReference type="ARBA" id="ARBA00023288"/>
    </source>
</evidence>
<dbReference type="PROSITE" id="PS51419">
    <property type="entry name" value="RAB"/>
    <property type="match status" value="1"/>
</dbReference>
<dbReference type="EMBL" id="CM018043">
    <property type="protein sequence ID" value="KAA8530948.1"/>
    <property type="molecule type" value="Genomic_DNA"/>
</dbReference>
<evidence type="ECO:0000256" key="2">
    <source>
        <dbReference type="ARBA" id="ARBA00022481"/>
    </source>
</evidence>
<dbReference type="PANTHER" id="PTHR47981:SF40">
    <property type="entry name" value="SMALL GTPASE SUPERFAMILY, P-LOOP CONTAINING NUCLEOSIDE TRIPHOSPHATE HYDROLASE-RELATED"/>
    <property type="match status" value="1"/>
</dbReference>
<evidence type="ECO:0000256" key="1">
    <source>
        <dbReference type="ARBA" id="ARBA00006270"/>
    </source>
</evidence>
<evidence type="ECO:0000256" key="8">
    <source>
        <dbReference type="ARBA" id="ARBA00046278"/>
    </source>
</evidence>
<comment type="subcellular location">
    <subcellularLocation>
        <location evidence="8">Endomembrane system</location>
        <topology evidence="8">Lipid-anchor</topology>
        <orientation evidence="8">Cytoplasmic side</orientation>
    </subcellularLocation>
</comment>
<dbReference type="Pfam" id="PF00071">
    <property type="entry name" value="Ras"/>
    <property type="match status" value="1"/>
</dbReference>
<dbReference type="GO" id="GO:0005525">
    <property type="term" value="F:GTP binding"/>
    <property type="evidence" value="ECO:0007669"/>
    <property type="project" value="UniProtKB-KW"/>
</dbReference>
<reference evidence="9 10" key="1">
    <citation type="submission" date="2019-09" db="EMBL/GenBank/DDBJ databases">
        <title>A chromosome-level genome assembly of the Chinese tupelo Nyssa sinensis.</title>
        <authorList>
            <person name="Yang X."/>
            <person name="Kang M."/>
            <person name="Yang Y."/>
            <person name="Xiong H."/>
            <person name="Wang M."/>
            <person name="Zhang Z."/>
            <person name="Wang Z."/>
            <person name="Wu H."/>
            <person name="Ma T."/>
            <person name="Liu J."/>
            <person name="Xi Z."/>
        </authorList>
    </citation>
    <scope>NUCLEOTIDE SEQUENCE [LARGE SCALE GENOMIC DNA]</scope>
    <source>
        <strain evidence="9">J267</strain>
        <tissue evidence="9">Leaf</tissue>
    </source>
</reference>
<dbReference type="GO" id="GO:0005774">
    <property type="term" value="C:vacuolar membrane"/>
    <property type="evidence" value="ECO:0007669"/>
    <property type="project" value="TreeGrafter"/>
</dbReference>
<comment type="similarity">
    <text evidence="1">Belongs to the small GTPase superfamily. Rab family.</text>
</comment>
<gene>
    <name evidence="9" type="ORF">F0562_005685</name>
</gene>